<reference evidence="1" key="1">
    <citation type="submission" date="2018-02" db="EMBL/GenBank/DDBJ databases">
        <title>Rhizophora mucronata_Transcriptome.</title>
        <authorList>
            <person name="Meera S.P."/>
            <person name="Sreeshan A."/>
            <person name="Augustine A."/>
        </authorList>
    </citation>
    <scope>NUCLEOTIDE SEQUENCE</scope>
    <source>
        <tissue evidence="1">Leaf</tissue>
    </source>
</reference>
<proteinExistence type="predicted"/>
<accession>A0A2P2NNM0</accession>
<organism evidence="1">
    <name type="scientific">Rhizophora mucronata</name>
    <name type="common">Asiatic mangrove</name>
    <dbReference type="NCBI Taxonomy" id="61149"/>
    <lineage>
        <taxon>Eukaryota</taxon>
        <taxon>Viridiplantae</taxon>
        <taxon>Streptophyta</taxon>
        <taxon>Embryophyta</taxon>
        <taxon>Tracheophyta</taxon>
        <taxon>Spermatophyta</taxon>
        <taxon>Magnoliopsida</taxon>
        <taxon>eudicotyledons</taxon>
        <taxon>Gunneridae</taxon>
        <taxon>Pentapetalae</taxon>
        <taxon>rosids</taxon>
        <taxon>fabids</taxon>
        <taxon>Malpighiales</taxon>
        <taxon>Rhizophoraceae</taxon>
        <taxon>Rhizophora</taxon>
    </lineage>
</organism>
<dbReference type="EMBL" id="GGEC01063624">
    <property type="protein sequence ID" value="MBX44108.1"/>
    <property type="molecule type" value="Transcribed_RNA"/>
</dbReference>
<name>A0A2P2NNM0_RHIMU</name>
<evidence type="ECO:0000313" key="1">
    <source>
        <dbReference type="EMBL" id="MBX44108.1"/>
    </source>
</evidence>
<protein>
    <submittedName>
        <fullName evidence="1">Uncharacterized protein</fullName>
    </submittedName>
</protein>
<sequence>MVMSSCGE</sequence>